<proteinExistence type="inferred from homology"/>
<dbReference type="SUPFAM" id="SSF53383">
    <property type="entry name" value="PLP-dependent transferases"/>
    <property type="match status" value="1"/>
</dbReference>
<dbReference type="Pfam" id="PF00155">
    <property type="entry name" value="Aminotran_1_2"/>
    <property type="match status" value="1"/>
</dbReference>
<dbReference type="EC" id="4.4.1.13" evidence="2"/>
<keyword evidence="3" id="KW-0663">Pyridoxal phosphate</keyword>
<evidence type="ECO:0000313" key="8">
    <source>
        <dbReference type="Proteomes" id="UP001419084"/>
    </source>
</evidence>
<comment type="caution">
    <text evidence="7">The sequence shown here is derived from an EMBL/GenBank/DDBJ whole genome shotgun (WGS) entry which is preliminary data.</text>
</comment>
<evidence type="ECO:0000256" key="3">
    <source>
        <dbReference type="ARBA" id="ARBA00022898"/>
    </source>
</evidence>
<accession>A0ABQ5M506</accession>
<comment type="cofactor">
    <cofactor evidence="1">
        <name>pyridoxal 5'-phosphate</name>
        <dbReference type="ChEBI" id="CHEBI:597326"/>
    </cofactor>
</comment>
<name>A0ABQ5M506_9FIRM</name>
<evidence type="ECO:0000259" key="6">
    <source>
        <dbReference type="Pfam" id="PF00155"/>
    </source>
</evidence>
<dbReference type="NCBIfam" id="TIGR04350">
    <property type="entry name" value="C_S_lyase_PatB"/>
    <property type="match status" value="1"/>
</dbReference>
<dbReference type="InterPro" id="IPR027619">
    <property type="entry name" value="C-S_lyase_PatB-like"/>
</dbReference>
<dbReference type="InterPro" id="IPR004839">
    <property type="entry name" value="Aminotransferase_I/II_large"/>
</dbReference>
<dbReference type="CDD" id="cd00609">
    <property type="entry name" value="AAT_like"/>
    <property type="match status" value="1"/>
</dbReference>
<organism evidence="7 8">
    <name type="scientific">Lacrimispora amygdalina</name>
    <dbReference type="NCBI Taxonomy" id="253257"/>
    <lineage>
        <taxon>Bacteria</taxon>
        <taxon>Bacillati</taxon>
        <taxon>Bacillota</taxon>
        <taxon>Clostridia</taxon>
        <taxon>Lachnospirales</taxon>
        <taxon>Lachnospiraceae</taxon>
        <taxon>Lacrimispora</taxon>
    </lineage>
</organism>
<dbReference type="InterPro" id="IPR015421">
    <property type="entry name" value="PyrdxlP-dep_Trfase_major"/>
</dbReference>
<dbReference type="Gene3D" id="3.90.1150.10">
    <property type="entry name" value="Aspartate Aminotransferase, domain 1"/>
    <property type="match status" value="1"/>
</dbReference>
<dbReference type="Proteomes" id="UP001419084">
    <property type="component" value="Unassembled WGS sequence"/>
</dbReference>
<evidence type="ECO:0000256" key="5">
    <source>
        <dbReference type="ARBA" id="ARBA00037974"/>
    </source>
</evidence>
<reference evidence="7 8" key="1">
    <citation type="journal article" date="2024" name="Int. J. Syst. Evol. Microbiol.">
        <title>Lacrimispora brassicae sp. nov. isolated from fermented cabbage, and proposal of Clostridium indicum Gundawar et al. 2019 and Clostridium methoxybenzovorans Mechichi et al. 1999 as heterotypic synonyms of Lacrimispora amygdalina (Parshina et al. 2003) Haas and Blanchard 2020 and Lacrimispora indolis (McClung and McCoy 1957) Haas and Blanchard 2020, respectively.</title>
        <authorList>
            <person name="Kobayashi H."/>
            <person name="Tanizawa Y."/>
            <person name="Sakamoto M."/>
            <person name="Ohkuma M."/>
            <person name="Tohno M."/>
        </authorList>
    </citation>
    <scope>NUCLEOTIDE SEQUENCE [LARGE SCALE GENOMIC DNA]</scope>
    <source>
        <strain evidence="7 8">DSM 12857</strain>
    </source>
</reference>
<dbReference type="InterPro" id="IPR015424">
    <property type="entry name" value="PyrdxlP-dep_Trfase"/>
</dbReference>
<sequence length="395" mass="45985">MMLKRKYDFDEVINRKNTDSLKYDFVLERGKPEDILPLWIADMDFKIPDEIVAALHQRVDQGIFGYTETRDRYFEAVRYWLEKRHGWIVEKEWLVKCPGVVFALAMGVRAYTEPGDGVLIQQPVYQVFDKVIRENDRVVIDNTLVLGEDGKYHMDLEDFERKAVQHHVKLFLLCNPHNPGGVVWSQEELKELGDICIRRDMIIISDEIHQDFVYKGRHQVFANINEGLKERTITCTAPSKTFNLAGLQTANIFIPNESLREKFLRQMRAAGYDHLNTLGLVACEAGYRYGEDWLEQLLEYLKGNISYVREYLEKKISRIKLIEPDATYLLWLDFRELGLSEEERMDLLENKAGIWLNSGLKFGKSGEGFERINIACPRSVLGEALRRLERAVNTL</sequence>
<dbReference type="InterPro" id="IPR015422">
    <property type="entry name" value="PyrdxlP-dep_Trfase_small"/>
</dbReference>
<dbReference type="InterPro" id="IPR051798">
    <property type="entry name" value="Class-II_PLP-Dep_Aminotrans"/>
</dbReference>
<feature type="domain" description="Aminotransferase class I/classII large" evidence="6">
    <location>
        <begin position="35"/>
        <end position="388"/>
    </location>
</feature>
<evidence type="ECO:0000313" key="7">
    <source>
        <dbReference type="EMBL" id="GLB29991.1"/>
    </source>
</evidence>
<evidence type="ECO:0000256" key="2">
    <source>
        <dbReference type="ARBA" id="ARBA00012224"/>
    </source>
</evidence>
<dbReference type="PANTHER" id="PTHR43525">
    <property type="entry name" value="PROTEIN MALY"/>
    <property type="match status" value="1"/>
</dbReference>
<dbReference type="PANTHER" id="PTHR43525:SF1">
    <property type="entry name" value="PROTEIN MALY"/>
    <property type="match status" value="1"/>
</dbReference>
<evidence type="ECO:0000256" key="4">
    <source>
        <dbReference type="ARBA" id="ARBA00023239"/>
    </source>
</evidence>
<comment type="similarity">
    <text evidence="5">Belongs to the class-II pyridoxal-phosphate-dependent aminotransferase family. MalY/PatB cystathionine beta-lyase subfamily.</text>
</comment>
<keyword evidence="4" id="KW-0456">Lyase</keyword>
<gene>
    <name evidence="7" type="ORF">LAD12857_19140</name>
</gene>
<protein>
    <recommendedName>
        <fullName evidence="2">cysteine-S-conjugate beta-lyase</fullName>
        <ecNumber evidence="2">4.4.1.13</ecNumber>
    </recommendedName>
</protein>
<dbReference type="Gene3D" id="3.40.640.10">
    <property type="entry name" value="Type I PLP-dependent aspartate aminotransferase-like (Major domain)"/>
    <property type="match status" value="1"/>
</dbReference>
<evidence type="ECO:0000256" key="1">
    <source>
        <dbReference type="ARBA" id="ARBA00001933"/>
    </source>
</evidence>
<dbReference type="EMBL" id="BRPJ01000033">
    <property type="protein sequence ID" value="GLB29991.1"/>
    <property type="molecule type" value="Genomic_DNA"/>
</dbReference>
<keyword evidence="8" id="KW-1185">Reference proteome</keyword>